<evidence type="ECO:0000256" key="1">
    <source>
        <dbReference type="ARBA" id="ARBA00010169"/>
    </source>
</evidence>
<dbReference type="Gene3D" id="3.30.70.120">
    <property type="match status" value="1"/>
</dbReference>
<keyword evidence="3" id="KW-1185">Reference proteome</keyword>
<dbReference type="STRING" id="863227.GCA_000373005_01901"/>
<dbReference type="InterPro" id="IPR011322">
    <property type="entry name" value="N-reg_PII-like_a/b"/>
</dbReference>
<dbReference type="PANTHER" id="PTHR23419">
    <property type="entry name" value="DIVALENT CATION TOLERANCE CUTA-RELATED"/>
    <property type="match status" value="1"/>
</dbReference>
<reference evidence="2 3" key="1">
    <citation type="submission" date="2018-01" db="EMBL/GenBank/DDBJ databases">
        <title>Whole genome analyses suggest that Burkholderia sensu lato contains two further novel genera in the rhizoxinica-symbiotica group Mycetohabitans gen. nov., and Trinickia gen. nov.: implications for the evolution of diazotrophy and nodulation in the Burkholderiaceae.</title>
        <authorList>
            <person name="Estrada-de los Santos P."/>
            <person name="Palmer M."/>
            <person name="Chavez-Ramirez B."/>
            <person name="Beukes C."/>
            <person name="Steenkamp E.T."/>
            <person name="Hirsch A.M."/>
            <person name="Manyaka P."/>
            <person name="Maluk M."/>
            <person name="Lafos M."/>
            <person name="Crook M."/>
            <person name="Gross E."/>
            <person name="Simon M.F."/>
            <person name="Bueno dos Reis Junior F."/>
            <person name="Poole P.S."/>
            <person name="Venter S.N."/>
            <person name="James E.K."/>
        </authorList>
    </citation>
    <scope>NUCLEOTIDE SEQUENCE [LARGE SCALE GENOMIC DNA]</scope>
    <source>
        <strain evidence="2 3">JPY 581</strain>
    </source>
</reference>
<dbReference type="PANTHER" id="PTHR23419:SF8">
    <property type="entry name" value="FI09726P"/>
    <property type="match status" value="1"/>
</dbReference>
<sequence>MLTTLPDAASAQQLADGVLDERLAACVTELGRVRSRYRWKGQVESAEEVQLLFKTSAVRALELERFIAAHHPYETPEIISWPATASAAYGQWVATETHRPTHV</sequence>
<gene>
    <name evidence="2" type="ORF">C0Z20_21675</name>
</gene>
<accession>A0A2N7WZG1</accession>
<dbReference type="GO" id="GO:0005507">
    <property type="term" value="F:copper ion binding"/>
    <property type="evidence" value="ECO:0007669"/>
    <property type="project" value="TreeGrafter"/>
</dbReference>
<dbReference type="InterPro" id="IPR004323">
    <property type="entry name" value="Ion_tolerance_CutA"/>
</dbReference>
<dbReference type="InterPro" id="IPR015867">
    <property type="entry name" value="N-reg_PII/ATP_PRibTrfase_C"/>
</dbReference>
<dbReference type="Proteomes" id="UP000235777">
    <property type="component" value="Unassembled WGS sequence"/>
</dbReference>
<dbReference type="AlphaFoldDB" id="A0A2N7WZG1"/>
<comment type="caution">
    <text evidence="2">The sequence shown here is derived from an EMBL/GenBank/DDBJ whole genome shotgun (WGS) entry which is preliminary data.</text>
</comment>
<name>A0A2N7WZG1_9BURK</name>
<comment type="similarity">
    <text evidence="1">Belongs to the CutA family.</text>
</comment>
<dbReference type="SUPFAM" id="SSF54913">
    <property type="entry name" value="GlnB-like"/>
    <property type="match status" value="1"/>
</dbReference>
<evidence type="ECO:0000313" key="2">
    <source>
        <dbReference type="EMBL" id="PMS34780.1"/>
    </source>
</evidence>
<dbReference type="EMBL" id="PNYC01000015">
    <property type="protein sequence ID" value="PMS34780.1"/>
    <property type="molecule type" value="Genomic_DNA"/>
</dbReference>
<dbReference type="Pfam" id="PF03091">
    <property type="entry name" value="CutA1"/>
    <property type="match status" value="1"/>
</dbReference>
<protein>
    <submittedName>
        <fullName evidence="2">Divalent-cation tolerance protein CutA</fullName>
    </submittedName>
</protein>
<proteinExistence type="inferred from homology"/>
<organism evidence="2 3">
    <name type="scientific">Trinickia symbiotica</name>
    <dbReference type="NCBI Taxonomy" id="863227"/>
    <lineage>
        <taxon>Bacteria</taxon>
        <taxon>Pseudomonadati</taxon>
        <taxon>Pseudomonadota</taxon>
        <taxon>Betaproteobacteria</taxon>
        <taxon>Burkholderiales</taxon>
        <taxon>Burkholderiaceae</taxon>
        <taxon>Trinickia</taxon>
    </lineage>
</organism>
<dbReference type="OrthoDB" id="37622at2"/>
<dbReference type="RefSeq" id="WP_035468587.1">
    <property type="nucleotide sequence ID" value="NZ_KB890170.1"/>
</dbReference>
<dbReference type="GO" id="GO:0010038">
    <property type="term" value="P:response to metal ion"/>
    <property type="evidence" value="ECO:0007669"/>
    <property type="project" value="InterPro"/>
</dbReference>
<evidence type="ECO:0000313" key="3">
    <source>
        <dbReference type="Proteomes" id="UP000235777"/>
    </source>
</evidence>